<keyword evidence="1" id="KW-0472">Membrane</keyword>
<gene>
    <name evidence="2" type="ORF">PMAYCL1PPCAC_00413</name>
</gene>
<reference evidence="3" key="1">
    <citation type="submission" date="2022-10" db="EMBL/GenBank/DDBJ databases">
        <title>Genome assembly of Pristionchus species.</title>
        <authorList>
            <person name="Yoshida K."/>
            <person name="Sommer R.J."/>
        </authorList>
    </citation>
    <scope>NUCLEOTIDE SEQUENCE [LARGE SCALE GENOMIC DNA]</scope>
    <source>
        <strain evidence="3">RS5460</strain>
    </source>
</reference>
<name>A0AAN4YXC6_9BILA</name>
<organism evidence="2 3">
    <name type="scientific">Pristionchus mayeri</name>
    <dbReference type="NCBI Taxonomy" id="1317129"/>
    <lineage>
        <taxon>Eukaryota</taxon>
        <taxon>Metazoa</taxon>
        <taxon>Ecdysozoa</taxon>
        <taxon>Nematoda</taxon>
        <taxon>Chromadorea</taxon>
        <taxon>Rhabditida</taxon>
        <taxon>Rhabditina</taxon>
        <taxon>Diplogasteromorpha</taxon>
        <taxon>Diplogasteroidea</taxon>
        <taxon>Neodiplogasteridae</taxon>
        <taxon>Pristionchus</taxon>
    </lineage>
</organism>
<accession>A0AAN4YXC6</accession>
<feature type="transmembrane region" description="Helical" evidence="1">
    <location>
        <begin position="20"/>
        <end position="41"/>
    </location>
</feature>
<dbReference type="InterPro" id="IPR019428">
    <property type="entry name" value="7TM_GPCR_serpentine_rcpt_Str"/>
</dbReference>
<protein>
    <recommendedName>
        <fullName evidence="4">G protein-coupled receptor</fullName>
    </recommendedName>
</protein>
<evidence type="ECO:0000313" key="2">
    <source>
        <dbReference type="EMBL" id="GMR30218.1"/>
    </source>
</evidence>
<dbReference type="SUPFAM" id="SSF81321">
    <property type="entry name" value="Family A G protein-coupled receptor-like"/>
    <property type="match status" value="1"/>
</dbReference>
<proteinExistence type="predicted"/>
<evidence type="ECO:0000256" key="1">
    <source>
        <dbReference type="SAM" id="Phobius"/>
    </source>
</evidence>
<dbReference type="Proteomes" id="UP001328107">
    <property type="component" value="Unassembled WGS sequence"/>
</dbReference>
<keyword evidence="1" id="KW-1133">Transmembrane helix</keyword>
<keyword evidence="3" id="KW-1185">Reference proteome</keyword>
<feature type="transmembrane region" description="Helical" evidence="1">
    <location>
        <begin position="61"/>
        <end position="86"/>
    </location>
</feature>
<keyword evidence="1" id="KW-0812">Transmembrane</keyword>
<evidence type="ECO:0000313" key="3">
    <source>
        <dbReference type="Proteomes" id="UP001328107"/>
    </source>
</evidence>
<feature type="transmembrane region" description="Helical" evidence="1">
    <location>
        <begin position="98"/>
        <end position="119"/>
    </location>
</feature>
<dbReference type="PANTHER" id="PTHR22943">
    <property type="entry name" value="7-TRANSMEMBRANE DOMAIN RECEPTOR C.ELEGANS"/>
    <property type="match status" value="1"/>
</dbReference>
<dbReference type="EMBL" id="BTRK01000001">
    <property type="protein sequence ID" value="GMR30218.1"/>
    <property type="molecule type" value="Genomic_DNA"/>
</dbReference>
<comment type="caution">
    <text evidence="2">The sequence shown here is derived from an EMBL/GenBank/DDBJ whole genome shotgun (WGS) entry which is preliminary data.</text>
</comment>
<feature type="non-terminal residue" evidence="2">
    <location>
        <position position="1"/>
    </location>
</feature>
<dbReference type="PANTHER" id="PTHR22943:SF248">
    <property type="entry name" value="SEVEN TM RECEPTOR"/>
    <property type="match status" value="1"/>
</dbReference>
<sequence>SYYLFQRDGHYNNRSLAGLAIFSGIVLSGCALMLFCTIRIYSCLSSAKLISASALRFHRTILVILLIQTVIPILCIHVNVGAYLIAPLFEKEINISRDFTVLIAHLFVPLDAIDVLLLMPEYRRAIAKAIRKR</sequence>
<dbReference type="Pfam" id="PF10326">
    <property type="entry name" value="7TM_GPCR_Str"/>
    <property type="match status" value="1"/>
</dbReference>
<evidence type="ECO:0008006" key="4">
    <source>
        <dbReference type="Google" id="ProtNLM"/>
    </source>
</evidence>
<dbReference type="AlphaFoldDB" id="A0AAN4YXC6"/>